<keyword evidence="7" id="KW-0931">ER-Golgi transport</keyword>
<dbReference type="GO" id="GO:0015031">
    <property type="term" value="P:protein transport"/>
    <property type="evidence" value="ECO:0007669"/>
    <property type="project" value="UniProtKB-KW"/>
</dbReference>
<evidence type="ECO:0000256" key="7">
    <source>
        <dbReference type="ARBA" id="ARBA00022892"/>
    </source>
</evidence>
<evidence type="ECO:0000256" key="6">
    <source>
        <dbReference type="ARBA" id="ARBA00022824"/>
    </source>
</evidence>
<accession>A0A9W7YCK3</accession>
<dbReference type="AlphaFoldDB" id="A0A9W7YCK3"/>
<evidence type="ECO:0000313" key="12">
    <source>
        <dbReference type="EMBL" id="KAJ1730826.1"/>
    </source>
</evidence>
<comment type="subcellular location">
    <subcellularLocation>
        <location evidence="1">Endoplasmic reticulum membrane</location>
        <topology evidence="1">Single-pass membrane protein</topology>
    </subcellularLocation>
</comment>
<protein>
    <recommendedName>
        <fullName evidence="14">WD40 repeat-like protein</fullName>
    </recommendedName>
</protein>
<keyword evidence="3" id="KW-0853">WD repeat</keyword>
<evidence type="ECO:0008006" key="14">
    <source>
        <dbReference type="Google" id="ProtNLM"/>
    </source>
</evidence>
<keyword evidence="10 11" id="KW-0472">Membrane</keyword>
<dbReference type="SMART" id="SM00320">
    <property type="entry name" value="WD40"/>
    <property type="match status" value="5"/>
</dbReference>
<keyword evidence="9 11" id="KW-1133">Transmembrane helix</keyword>
<gene>
    <name evidence="12" type="ORF">LPJ61_002823</name>
</gene>
<dbReference type="Proteomes" id="UP001143981">
    <property type="component" value="Unassembled WGS sequence"/>
</dbReference>
<evidence type="ECO:0000256" key="8">
    <source>
        <dbReference type="ARBA" id="ARBA00022927"/>
    </source>
</evidence>
<dbReference type="PANTHER" id="PTHR23284">
    <property type="entry name" value="PROLACTIN REGULATORY ELEMENT BINDING PROTEIN"/>
    <property type="match status" value="1"/>
</dbReference>
<dbReference type="Gene3D" id="2.130.10.10">
    <property type="entry name" value="YVTN repeat-like/Quinoprotein amine dehydrogenase"/>
    <property type="match status" value="1"/>
</dbReference>
<keyword evidence="2" id="KW-0813">Transport</keyword>
<dbReference type="GO" id="GO:0006888">
    <property type="term" value="P:endoplasmic reticulum to Golgi vesicle-mediated transport"/>
    <property type="evidence" value="ECO:0007669"/>
    <property type="project" value="TreeGrafter"/>
</dbReference>
<dbReference type="GO" id="GO:0005085">
    <property type="term" value="F:guanyl-nucleotide exchange factor activity"/>
    <property type="evidence" value="ECO:0007669"/>
    <property type="project" value="InterPro"/>
</dbReference>
<evidence type="ECO:0000256" key="9">
    <source>
        <dbReference type="ARBA" id="ARBA00022989"/>
    </source>
</evidence>
<proteinExistence type="predicted"/>
<keyword evidence="8" id="KW-0653">Protein transport</keyword>
<dbReference type="InterPro" id="IPR001680">
    <property type="entry name" value="WD40_rpt"/>
</dbReference>
<keyword evidence="6" id="KW-0256">Endoplasmic reticulum</keyword>
<keyword evidence="13" id="KW-1185">Reference proteome</keyword>
<comment type="caution">
    <text evidence="12">The sequence shown here is derived from an EMBL/GenBank/DDBJ whole genome shotgun (WGS) entry which is preliminary data.</text>
</comment>
<evidence type="ECO:0000256" key="1">
    <source>
        <dbReference type="ARBA" id="ARBA00004389"/>
    </source>
</evidence>
<evidence type="ECO:0000256" key="3">
    <source>
        <dbReference type="ARBA" id="ARBA00022574"/>
    </source>
</evidence>
<dbReference type="EMBL" id="JANBOI010000401">
    <property type="protein sequence ID" value="KAJ1730826.1"/>
    <property type="molecule type" value="Genomic_DNA"/>
</dbReference>
<reference evidence="12" key="1">
    <citation type="submission" date="2022-07" db="EMBL/GenBank/DDBJ databases">
        <title>Phylogenomic reconstructions and comparative analyses of Kickxellomycotina fungi.</title>
        <authorList>
            <person name="Reynolds N.K."/>
            <person name="Stajich J.E."/>
            <person name="Barry K."/>
            <person name="Grigoriev I.V."/>
            <person name="Crous P."/>
            <person name="Smith M.E."/>
        </authorList>
    </citation>
    <scope>NUCLEOTIDE SEQUENCE</scope>
    <source>
        <strain evidence="12">BCRC 34381</strain>
    </source>
</reference>
<dbReference type="GO" id="GO:0005789">
    <property type="term" value="C:endoplasmic reticulum membrane"/>
    <property type="evidence" value="ECO:0007669"/>
    <property type="project" value="UniProtKB-SubCell"/>
</dbReference>
<dbReference type="InterPro" id="IPR045260">
    <property type="entry name" value="Sec12-like"/>
</dbReference>
<evidence type="ECO:0000256" key="4">
    <source>
        <dbReference type="ARBA" id="ARBA00022692"/>
    </source>
</evidence>
<dbReference type="OrthoDB" id="2013972at2759"/>
<feature type="transmembrane region" description="Helical" evidence="11">
    <location>
        <begin position="370"/>
        <end position="389"/>
    </location>
</feature>
<name>A0A9W7YCK3_9FUNG</name>
<sequence length="391" mass="41304">MTAGLERYTLAAGFPIACIGVGQSGEVVLGGGGGAGRSGVQNKLAVYSINDKKRELKLVSECVLSSDEDSPTCLAMHPTERALVCSINRDLEKIKQGENSNWRLFTLGKRAIKAGATAKSICSTSDNDYQRCIAFSPSGGLVAGGSTDGTLAVASYPSLRPAFPFVDAVNEINDVDFDPSGKWLAAATDTELRILSTKDASLVKAIDDPHTRGGVRAVFRFAKFGPAGEDSKAGAKDAAPTEPKGVLYTVLNARSRKGAYIVQWSTDKWTQIAMRYAGSSSITSFALSRSGRLLAFATASLQIVVCDAHSLRVLERIRAAHGFAITALAFGVGDRHLISGSADESCHVYALPAAWPTPKDRALALARTHARIIAVLIVLLVAIILALALRG</sequence>
<dbReference type="GO" id="GO:0003400">
    <property type="term" value="P:regulation of COPII vesicle coating"/>
    <property type="evidence" value="ECO:0007669"/>
    <property type="project" value="TreeGrafter"/>
</dbReference>
<dbReference type="InterPro" id="IPR011047">
    <property type="entry name" value="Quinoprotein_ADH-like_sf"/>
</dbReference>
<dbReference type="PANTHER" id="PTHR23284:SF0">
    <property type="entry name" value="PROLACTIN REGULATORY ELEMENT-BINDING PROTEIN"/>
    <property type="match status" value="1"/>
</dbReference>
<keyword evidence="4 11" id="KW-0812">Transmembrane</keyword>
<evidence type="ECO:0000256" key="10">
    <source>
        <dbReference type="ARBA" id="ARBA00023136"/>
    </source>
</evidence>
<dbReference type="Pfam" id="PF00400">
    <property type="entry name" value="WD40"/>
    <property type="match status" value="3"/>
</dbReference>
<evidence type="ECO:0000313" key="13">
    <source>
        <dbReference type="Proteomes" id="UP001143981"/>
    </source>
</evidence>
<evidence type="ECO:0000256" key="11">
    <source>
        <dbReference type="SAM" id="Phobius"/>
    </source>
</evidence>
<dbReference type="InterPro" id="IPR015943">
    <property type="entry name" value="WD40/YVTN_repeat-like_dom_sf"/>
</dbReference>
<keyword evidence="5" id="KW-0677">Repeat</keyword>
<evidence type="ECO:0000256" key="2">
    <source>
        <dbReference type="ARBA" id="ARBA00022448"/>
    </source>
</evidence>
<evidence type="ECO:0000256" key="5">
    <source>
        <dbReference type="ARBA" id="ARBA00022737"/>
    </source>
</evidence>
<dbReference type="SUPFAM" id="SSF50998">
    <property type="entry name" value="Quinoprotein alcohol dehydrogenase-like"/>
    <property type="match status" value="1"/>
</dbReference>
<organism evidence="12 13">
    <name type="scientific">Coemansia biformis</name>
    <dbReference type="NCBI Taxonomy" id="1286918"/>
    <lineage>
        <taxon>Eukaryota</taxon>
        <taxon>Fungi</taxon>
        <taxon>Fungi incertae sedis</taxon>
        <taxon>Zoopagomycota</taxon>
        <taxon>Kickxellomycotina</taxon>
        <taxon>Kickxellomycetes</taxon>
        <taxon>Kickxellales</taxon>
        <taxon>Kickxellaceae</taxon>
        <taxon>Coemansia</taxon>
    </lineage>
</organism>